<dbReference type="InterPro" id="IPR050802">
    <property type="entry name" value="EF-GSTs"/>
</dbReference>
<dbReference type="InterPro" id="IPR040079">
    <property type="entry name" value="Glutathione_S-Trfase"/>
</dbReference>
<dbReference type="PANTHER" id="PTHR43986">
    <property type="entry name" value="ELONGATION FACTOR 1-GAMMA"/>
    <property type="match status" value="1"/>
</dbReference>
<evidence type="ECO:0000313" key="8">
    <source>
        <dbReference type="EMBL" id="KAJ1970047.1"/>
    </source>
</evidence>
<evidence type="ECO:0000313" key="9">
    <source>
        <dbReference type="Proteomes" id="UP001150925"/>
    </source>
</evidence>
<dbReference type="Gene3D" id="3.30.70.1010">
    <property type="entry name" value="Translation elongation factor EF1B, gamma chain, conserved domain"/>
    <property type="match status" value="1"/>
</dbReference>
<dbReference type="Proteomes" id="UP001150925">
    <property type="component" value="Unassembled WGS sequence"/>
</dbReference>
<evidence type="ECO:0000259" key="5">
    <source>
        <dbReference type="PROSITE" id="PS50040"/>
    </source>
</evidence>
<feature type="domain" description="GST N-terminal" evidence="6">
    <location>
        <begin position="3"/>
        <end position="84"/>
    </location>
</feature>
<dbReference type="GO" id="GO:0005737">
    <property type="term" value="C:cytoplasm"/>
    <property type="evidence" value="ECO:0007669"/>
    <property type="project" value="TreeGrafter"/>
</dbReference>
<sequence length="413" mass="46374">MASAGKLYGPLVNFRNYKARVAAEYNGIKIDVTPEAGKELLSSPEYLANFPYGKAPGFVTADGKSIIESNAIAYYLAGLKQDSQLLGKNHWENSEIMQFVLFSETEVLAPLISWFKPILGSIAPNKVVINQAKEDLVRAFTYLNNVLLSRTFLVGERVTLADIVMTCNLVVGYKRVFSPEFRSQFKNLNRYFLTCVNQPQFAKVIGAVTLMDKEPTFAPLKKDDKKAKKAPAAPKAAKPAAAAVEAAPAEEPKPKAKNPLDLLPPTPFNLEEWKRFYSNNDTKPTAMDYFWKNYDPQGWSIWKVSFKYNSELTLTFMSNNQIGGFFARLERARKYAFGTLLVLGENNNNEIQGYFVIRGQEVPFEIYDAADYDSYEFVKVDPTNPATKEEIGDYFAWEGPSLPKPCADGKVFK</sequence>
<gene>
    <name evidence="8" type="ORF">IWQ62_000207</name>
</gene>
<dbReference type="InterPro" id="IPR036433">
    <property type="entry name" value="EF1B_G_C_sf"/>
</dbReference>
<dbReference type="InterPro" id="IPR010987">
    <property type="entry name" value="Glutathione-S-Trfase_C-like"/>
</dbReference>
<feature type="region of interest" description="Disordered" evidence="4">
    <location>
        <begin position="241"/>
        <end position="261"/>
    </location>
</feature>
<dbReference type="InterPro" id="IPR001662">
    <property type="entry name" value="EF1B_G_C"/>
</dbReference>
<evidence type="ECO:0000256" key="2">
    <source>
        <dbReference type="ARBA" id="ARBA00022917"/>
    </source>
</evidence>
<dbReference type="SFLD" id="SFLDS00019">
    <property type="entry name" value="Glutathione_Transferase_(cytos"/>
    <property type="match status" value="1"/>
</dbReference>
<dbReference type="OrthoDB" id="249703at2759"/>
<dbReference type="CDD" id="cd03181">
    <property type="entry name" value="GST_C_EF1Bgamma_like"/>
    <property type="match status" value="1"/>
</dbReference>
<dbReference type="SUPFAM" id="SSF89942">
    <property type="entry name" value="eEF1-gamma domain"/>
    <property type="match status" value="1"/>
</dbReference>
<dbReference type="Gene3D" id="1.20.1050.10">
    <property type="match status" value="1"/>
</dbReference>
<dbReference type="SMART" id="SM01183">
    <property type="entry name" value="EF1G"/>
    <property type="match status" value="1"/>
</dbReference>
<evidence type="ECO:0000256" key="1">
    <source>
        <dbReference type="ARBA" id="ARBA00022768"/>
    </source>
</evidence>
<dbReference type="EMBL" id="JANBPY010000007">
    <property type="protein sequence ID" value="KAJ1970047.1"/>
    <property type="molecule type" value="Genomic_DNA"/>
</dbReference>
<dbReference type="FunFam" id="1.20.1050.10:FF:000006">
    <property type="entry name" value="Elongation factor 1 gamma"/>
    <property type="match status" value="1"/>
</dbReference>
<dbReference type="SUPFAM" id="SSF47616">
    <property type="entry name" value="GST C-terminal domain-like"/>
    <property type="match status" value="1"/>
</dbReference>
<reference evidence="8" key="1">
    <citation type="submission" date="2022-07" db="EMBL/GenBank/DDBJ databases">
        <title>Phylogenomic reconstructions and comparative analyses of Kickxellomycotina fungi.</title>
        <authorList>
            <person name="Reynolds N.K."/>
            <person name="Stajich J.E."/>
            <person name="Barry K."/>
            <person name="Grigoriev I.V."/>
            <person name="Crous P."/>
            <person name="Smith M.E."/>
        </authorList>
    </citation>
    <scope>NUCLEOTIDE SEQUENCE</scope>
    <source>
        <strain evidence="8">RSA 1196</strain>
    </source>
</reference>
<dbReference type="InterPro" id="IPR004045">
    <property type="entry name" value="Glutathione_S-Trfase_N"/>
</dbReference>
<dbReference type="GO" id="GO:0005634">
    <property type="term" value="C:nucleus"/>
    <property type="evidence" value="ECO:0007669"/>
    <property type="project" value="TreeGrafter"/>
</dbReference>
<dbReference type="Gene3D" id="3.40.30.10">
    <property type="entry name" value="Glutaredoxin"/>
    <property type="match status" value="1"/>
</dbReference>
<evidence type="ECO:0000259" key="7">
    <source>
        <dbReference type="PROSITE" id="PS50405"/>
    </source>
</evidence>
<feature type="domain" description="EF-1-gamma C-terminal" evidence="5">
    <location>
        <begin position="256"/>
        <end position="413"/>
    </location>
</feature>
<comment type="caution">
    <text evidence="8">The sequence shown here is derived from an EMBL/GenBank/DDBJ whole genome shotgun (WGS) entry which is preliminary data.</text>
</comment>
<evidence type="ECO:0000259" key="6">
    <source>
        <dbReference type="PROSITE" id="PS50404"/>
    </source>
</evidence>
<dbReference type="PROSITE" id="PS50040">
    <property type="entry name" value="EF1G_C"/>
    <property type="match status" value="1"/>
</dbReference>
<evidence type="ECO:0008006" key="10">
    <source>
        <dbReference type="Google" id="ProtNLM"/>
    </source>
</evidence>
<keyword evidence="9" id="KW-1185">Reference proteome</keyword>
<protein>
    <recommendedName>
        <fullName evidence="10">Elongation factor 1-gamma</fullName>
    </recommendedName>
</protein>
<feature type="domain" description="GST C-terminal" evidence="7">
    <location>
        <begin position="89"/>
        <end position="217"/>
    </location>
</feature>
<accession>A0A9W8E593</accession>
<dbReference type="InterPro" id="IPR004046">
    <property type="entry name" value="GST_C"/>
</dbReference>
<dbReference type="SUPFAM" id="SSF52833">
    <property type="entry name" value="Thioredoxin-like"/>
    <property type="match status" value="1"/>
</dbReference>
<name>A0A9W8E593_9FUNG</name>
<organism evidence="8 9">
    <name type="scientific">Dispira parvispora</name>
    <dbReference type="NCBI Taxonomy" id="1520584"/>
    <lineage>
        <taxon>Eukaryota</taxon>
        <taxon>Fungi</taxon>
        <taxon>Fungi incertae sedis</taxon>
        <taxon>Zoopagomycota</taxon>
        <taxon>Kickxellomycotina</taxon>
        <taxon>Dimargaritomycetes</taxon>
        <taxon>Dimargaritales</taxon>
        <taxon>Dimargaritaceae</taxon>
        <taxon>Dispira</taxon>
    </lineage>
</organism>
<dbReference type="AlphaFoldDB" id="A0A9W8E593"/>
<keyword evidence="2 3" id="KW-0648">Protein biosynthesis</keyword>
<proteinExistence type="predicted"/>
<dbReference type="InterPro" id="IPR036249">
    <property type="entry name" value="Thioredoxin-like_sf"/>
</dbReference>
<dbReference type="Pfam" id="PF00647">
    <property type="entry name" value="EF1G"/>
    <property type="match status" value="1"/>
</dbReference>
<evidence type="ECO:0000256" key="4">
    <source>
        <dbReference type="SAM" id="MobiDB-lite"/>
    </source>
</evidence>
<dbReference type="PROSITE" id="PS50404">
    <property type="entry name" value="GST_NTER"/>
    <property type="match status" value="1"/>
</dbReference>
<dbReference type="Pfam" id="PF00043">
    <property type="entry name" value="GST_C"/>
    <property type="match status" value="1"/>
</dbReference>
<dbReference type="GO" id="GO:0003746">
    <property type="term" value="F:translation elongation factor activity"/>
    <property type="evidence" value="ECO:0007669"/>
    <property type="project" value="UniProtKB-UniRule"/>
</dbReference>
<evidence type="ECO:0000256" key="3">
    <source>
        <dbReference type="PROSITE-ProRule" id="PRU00519"/>
    </source>
</evidence>
<dbReference type="Pfam" id="PF02798">
    <property type="entry name" value="GST_N"/>
    <property type="match status" value="1"/>
</dbReference>
<keyword evidence="1 3" id="KW-0251">Elongation factor</keyword>
<dbReference type="PROSITE" id="PS50405">
    <property type="entry name" value="GST_CTER"/>
    <property type="match status" value="1"/>
</dbReference>
<dbReference type="InterPro" id="IPR036282">
    <property type="entry name" value="Glutathione-S-Trfase_C_sf"/>
</dbReference>
<dbReference type="CDD" id="cd03044">
    <property type="entry name" value="GST_N_EF1Bgamma"/>
    <property type="match status" value="1"/>
</dbReference>
<dbReference type="FunFam" id="3.30.70.1010:FF:000001">
    <property type="entry name" value="Elongation factor 1-gamma 1"/>
    <property type="match status" value="1"/>
</dbReference>
<dbReference type="PANTHER" id="PTHR43986:SF1">
    <property type="entry name" value="ELONGATION FACTOR 1-GAMMA"/>
    <property type="match status" value="1"/>
</dbReference>